<evidence type="ECO:0000313" key="3">
    <source>
        <dbReference type="Proteomes" id="UP000199623"/>
    </source>
</evidence>
<dbReference type="InterPro" id="IPR010982">
    <property type="entry name" value="Lambda_DNA-bd_dom_sf"/>
</dbReference>
<name>A0A1G7RME2_9PSEU</name>
<dbReference type="InterPro" id="IPR043917">
    <property type="entry name" value="DUF5753"/>
</dbReference>
<dbReference type="AlphaFoldDB" id="A0A1G7RME2"/>
<reference evidence="3" key="1">
    <citation type="submission" date="2016-10" db="EMBL/GenBank/DDBJ databases">
        <authorList>
            <person name="Varghese N."/>
            <person name="Submissions S."/>
        </authorList>
    </citation>
    <scope>NUCLEOTIDE SEQUENCE [LARGE SCALE GENOMIC DNA]</scope>
    <source>
        <strain evidence="3">CGMCC 4.3506</strain>
    </source>
</reference>
<evidence type="ECO:0000313" key="2">
    <source>
        <dbReference type="EMBL" id="SDG11907.1"/>
    </source>
</evidence>
<dbReference type="Proteomes" id="UP000199623">
    <property type="component" value="Unassembled WGS sequence"/>
</dbReference>
<feature type="domain" description="DUF5753" evidence="1">
    <location>
        <begin position="99"/>
        <end position="272"/>
    </location>
</feature>
<dbReference type="GO" id="GO:0003677">
    <property type="term" value="F:DNA binding"/>
    <property type="evidence" value="ECO:0007669"/>
    <property type="project" value="InterPro"/>
</dbReference>
<evidence type="ECO:0000259" key="1">
    <source>
        <dbReference type="Pfam" id="PF19054"/>
    </source>
</evidence>
<proteinExistence type="predicted"/>
<accession>A0A1G7RME2</accession>
<dbReference type="RefSeq" id="WP_143035936.1">
    <property type="nucleotide sequence ID" value="NZ_FNCC01000005.1"/>
</dbReference>
<dbReference type="Pfam" id="PF19054">
    <property type="entry name" value="DUF5753"/>
    <property type="match status" value="1"/>
</dbReference>
<dbReference type="OrthoDB" id="3672921at2"/>
<keyword evidence="3" id="KW-1185">Reference proteome</keyword>
<dbReference type="EMBL" id="FNCC01000005">
    <property type="protein sequence ID" value="SDG11907.1"/>
    <property type="molecule type" value="Genomic_DNA"/>
</dbReference>
<dbReference type="Pfam" id="PF13560">
    <property type="entry name" value="HTH_31"/>
    <property type="match status" value="1"/>
</dbReference>
<protein>
    <submittedName>
        <fullName evidence="2">Helix-turn-helix domain-containing protein</fullName>
    </submittedName>
</protein>
<organism evidence="2 3">
    <name type="scientific">Lentzea fradiae</name>
    <dbReference type="NCBI Taxonomy" id="200378"/>
    <lineage>
        <taxon>Bacteria</taxon>
        <taxon>Bacillati</taxon>
        <taxon>Actinomycetota</taxon>
        <taxon>Actinomycetes</taxon>
        <taxon>Pseudonocardiales</taxon>
        <taxon>Pseudonocardiaceae</taxon>
        <taxon>Lentzea</taxon>
    </lineage>
</organism>
<dbReference type="SUPFAM" id="SSF47413">
    <property type="entry name" value="lambda repressor-like DNA-binding domains"/>
    <property type="match status" value="1"/>
</dbReference>
<gene>
    <name evidence="2" type="ORF">SAMN05216553_105421</name>
</gene>
<dbReference type="STRING" id="200378.SAMN05216553_105421"/>
<sequence>MPRRTSSVVGREFGNGVRAAIDQTRMTHRKIAQMLDWDESKLSDVVRGKGGVTETEVLQLLAFCRVPPAEVKRLIALYRETRENGYLKIPENGVPDLVRSLVEQEREASVITVWSMNLVPGRLQTADYMRAMVAGAVRSKDVDYEEVIAARLARRELFHWSRDFVFLIHEQALRLPMGGPEVMRDQLLHLLAMAQRSYITVRVVPIANGAHAWISGSFMRLEYDKFEPVIYLEGESSSLFLEDKTSLAKYAEVLKLLDRQALDAEQSKELINSILP</sequence>